<dbReference type="Pfam" id="PF10387">
    <property type="entry name" value="DUF2442"/>
    <property type="match status" value="1"/>
</dbReference>
<dbReference type="RefSeq" id="WP_073019796.1">
    <property type="nucleotide sequence ID" value="NZ_FQWF01000008.1"/>
</dbReference>
<proteinExistence type="predicted"/>
<sequence>MSFSIISKSKNAIDIVFSENKMIVYLEDGRELAVPLEWFPRLRKATSEQLKKWRFIGKGEGVHWEEIDEDISIKNLLE</sequence>
<dbReference type="Proteomes" id="UP000184020">
    <property type="component" value="Unassembled WGS sequence"/>
</dbReference>
<organism evidence="1 2">
    <name type="scientific">Flavobacterium micromati</name>
    <dbReference type="NCBI Taxonomy" id="229205"/>
    <lineage>
        <taxon>Bacteria</taxon>
        <taxon>Pseudomonadati</taxon>
        <taxon>Bacteroidota</taxon>
        <taxon>Flavobacteriia</taxon>
        <taxon>Flavobacteriales</taxon>
        <taxon>Flavobacteriaceae</taxon>
        <taxon>Flavobacterium</taxon>
    </lineage>
</organism>
<protein>
    <recommendedName>
        <fullName evidence="3">DUF2442 domain-containing protein</fullName>
    </recommendedName>
</protein>
<accession>A0A1M5LPA1</accession>
<dbReference type="STRING" id="229205.SAMN05444372_108150"/>
<dbReference type="AlphaFoldDB" id="A0A1M5LPA1"/>
<evidence type="ECO:0000313" key="2">
    <source>
        <dbReference type="Proteomes" id="UP000184020"/>
    </source>
</evidence>
<evidence type="ECO:0000313" key="1">
    <source>
        <dbReference type="EMBL" id="SHG66917.1"/>
    </source>
</evidence>
<name>A0A1M5LPA1_9FLAO</name>
<gene>
    <name evidence="1" type="ORF">SAMN05444372_108150</name>
</gene>
<evidence type="ECO:0008006" key="3">
    <source>
        <dbReference type="Google" id="ProtNLM"/>
    </source>
</evidence>
<reference evidence="2" key="1">
    <citation type="submission" date="2016-11" db="EMBL/GenBank/DDBJ databases">
        <authorList>
            <person name="Varghese N."/>
            <person name="Submissions S."/>
        </authorList>
    </citation>
    <scope>NUCLEOTIDE SEQUENCE [LARGE SCALE GENOMIC DNA]</scope>
    <source>
        <strain evidence="2">DSM 17659</strain>
    </source>
</reference>
<dbReference type="EMBL" id="FQWF01000008">
    <property type="protein sequence ID" value="SHG66917.1"/>
    <property type="molecule type" value="Genomic_DNA"/>
</dbReference>
<dbReference type="Gene3D" id="3.30.2020.40">
    <property type="entry name" value="Uncharacterised protein PF10387, DUF2442"/>
    <property type="match status" value="1"/>
</dbReference>
<dbReference type="InterPro" id="IPR018841">
    <property type="entry name" value="DUF2442"/>
</dbReference>
<keyword evidence="2" id="KW-1185">Reference proteome</keyword>
<dbReference type="OrthoDB" id="9807561at2"/>